<protein>
    <recommendedName>
        <fullName evidence="8">Flavin-containing monooxygenase</fullName>
        <ecNumber evidence="8">1.-.-.-</ecNumber>
    </recommendedName>
</protein>
<dbReference type="InterPro" id="IPR000960">
    <property type="entry name" value="Flavin_mOase"/>
</dbReference>
<dbReference type="InterPro" id="IPR020946">
    <property type="entry name" value="Flavin_mOase-like"/>
</dbReference>
<accession>A0A232F2Y9</accession>
<dbReference type="Pfam" id="PF00743">
    <property type="entry name" value="FMO-like"/>
    <property type="match status" value="2"/>
</dbReference>
<dbReference type="EMBL" id="NNAY01001174">
    <property type="protein sequence ID" value="OXU24879.1"/>
    <property type="molecule type" value="Genomic_DNA"/>
</dbReference>
<sequence>MENERISNKPVAKKVCVIGAGAAGLCAARHLAKNSNAGFEFVVFEKTDRVGGTWVYTDRTGKDDNGLPIHSSMYKNLRTNLPKELMNFPDYREIKGGNRSCVSHDVIRDYLEDYAVHFHLKQYIRFNTIVESVKPENDSPFTKWNVKAKHVKTSTTEEYTYDAVMVCNGHFFEPYTPDIPGLSDFKGRVMHSHVYRKPDSFENQNVLVLGASSSGVDIAFEISDRTTRVYLSHNNPRLSNKSPLPTKVTEVQGVDKFESGEFVLRDGSRLSCIDSLVFCTGYKFSYPFLQTGSCGLDVDDNFVNPLYKHLVNARRPSMCVVGIPTSVVPFPMFHMQVQYYLSILIGKTRLPSTTAMLEDSNASLQGGKKKRHAHKLADAQWDYNDGLAKDAGIEPLPKFYRRGFELWSVNRTKNLTEYKNLTLRVGSLDGEDVEIIVYDNMTHV</sequence>
<organism evidence="9 10">
    <name type="scientific">Trichomalopsis sarcophagae</name>
    <dbReference type="NCBI Taxonomy" id="543379"/>
    <lineage>
        <taxon>Eukaryota</taxon>
        <taxon>Metazoa</taxon>
        <taxon>Ecdysozoa</taxon>
        <taxon>Arthropoda</taxon>
        <taxon>Hexapoda</taxon>
        <taxon>Insecta</taxon>
        <taxon>Pterygota</taxon>
        <taxon>Neoptera</taxon>
        <taxon>Endopterygota</taxon>
        <taxon>Hymenoptera</taxon>
        <taxon>Apocrita</taxon>
        <taxon>Proctotrupomorpha</taxon>
        <taxon>Chalcidoidea</taxon>
        <taxon>Pteromalidae</taxon>
        <taxon>Pteromalinae</taxon>
        <taxon>Trichomalopsis</taxon>
    </lineage>
</organism>
<keyword evidence="7 8" id="KW-0503">Monooxygenase</keyword>
<evidence type="ECO:0000313" key="9">
    <source>
        <dbReference type="EMBL" id="OXU24879.1"/>
    </source>
</evidence>
<evidence type="ECO:0000256" key="8">
    <source>
        <dbReference type="RuleBase" id="RU361177"/>
    </source>
</evidence>
<dbReference type="EC" id="1.-.-.-" evidence="8"/>
<evidence type="ECO:0000256" key="3">
    <source>
        <dbReference type="ARBA" id="ARBA00022630"/>
    </source>
</evidence>
<dbReference type="GO" id="GO:0050660">
    <property type="term" value="F:flavin adenine dinucleotide binding"/>
    <property type="evidence" value="ECO:0007669"/>
    <property type="project" value="InterPro"/>
</dbReference>
<dbReference type="SUPFAM" id="SSF51905">
    <property type="entry name" value="FAD/NAD(P)-binding domain"/>
    <property type="match status" value="2"/>
</dbReference>
<evidence type="ECO:0000256" key="1">
    <source>
        <dbReference type="ARBA" id="ARBA00001974"/>
    </source>
</evidence>
<evidence type="ECO:0000256" key="7">
    <source>
        <dbReference type="ARBA" id="ARBA00023033"/>
    </source>
</evidence>
<dbReference type="PRINTS" id="PR00370">
    <property type="entry name" value="FMOXYGENASE"/>
</dbReference>
<dbReference type="Proteomes" id="UP000215335">
    <property type="component" value="Unassembled WGS sequence"/>
</dbReference>
<gene>
    <name evidence="9" type="ORF">TSAR_011923</name>
</gene>
<dbReference type="InterPro" id="IPR036188">
    <property type="entry name" value="FAD/NAD-bd_sf"/>
</dbReference>
<evidence type="ECO:0000256" key="4">
    <source>
        <dbReference type="ARBA" id="ARBA00022827"/>
    </source>
</evidence>
<comment type="cofactor">
    <cofactor evidence="1 8">
        <name>FAD</name>
        <dbReference type="ChEBI" id="CHEBI:57692"/>
    </cofactor>
</comment>
<evidence type="ECO:0000313" key="10">
    <source>
        <dbReference type="Proteomes" id="UP000215335"/>
    </source>
</evidence>
<dbReference type="FunFam" id="3.50.50.60:FF:000138">
    <property type="entry name" value="Flavin-containing monooxygenase"/>
    <property type="match status" value="1"/>
</dbReference>
<dbReference type="AlphaFoldDB" id="A0A232F2Y9"/>
<dbReference type="PANTHER" id="PTHR23023">
    <property type="entry name" value="DIMETHYLANILINE MONOOXYGENASE"/>
    <property type="match status" value="1"/>
</dbReference>
<proteinExistence type="inferred from homology"/>
<evidence type="ECO:0000256" key="6">
    <source>
        <dbReference type="ARBA" id="ARBA00023002"/>
    </source>
</evidence>
<comment type="caution">
    <text evidence="9">The sequence shown here is derived from an EMBL/GenBank/DDBJ whole genome shotgun (WGS) entry which is preliminary data.</text>
</comment>
<dbReference type="Gene3D" id="3.50.50.60">
    <property type="entry name" value="FAD/NAD(P)-binding domain"/>
    <property type="match status" value="2"/>
</dbReference>
<keyword evidence="5" id="KW-0521">NADP</keyword>
<comment type="similarity">
    <text evidence="2 8">Belongs to the FMO family.</text>
</comment>
<keyword evidence="10" id="KW-1185">Reference proteome</keyword>
<dbReference type="STRING" id="543379.A0A232F2Y9"/>
<dbReference type="OrthoDB" id="66881at2759"/>
<keyword evidence="4 8" id="KW-0274">FAD</keyword>
<evidence type="ECO:0000256" key="2">
    <source>
        <dbReference type="ARBA" id="ARBA00009183"/>
    </source>
</evidence>
<dbReference type="InterPro" id="IPR050346">
    <property type="entry name" value="FMO-like"/>
</dbReference>
<keyword evidence="6 8" id="KW-0560">Oxidoreductase</keyword>
<reference evidence="9 10" key="1">
    <citation type="journal article" date="2017" name="Curr. Biol.">
        <title>The Evolution of Venom by Co-option of Single-Copy Genes.</title>
        <authorList>
            <person name="Martinson E.O."/>
            <person name="Mrinalini"/>
            <person name="Kelkar Y.D."/>
            <person name="Chang C.H."/>
            <person name="Werren J.H."/>
        </authorList>
    </citation>
    <scope>NUCLEOTIDE SEQUENCE [LARGE SCALE GENOMIC DNA]</scope>
    <source>
        <strain evidence="9 10">Alberta</strain>
        <tissue evidence="9">Whole body</tissue>
    </source>
</reference>
<dbReference type="PIRSF" id="PIRSF000332">
    <property type="entry name" value="FMO"/>
    <property type="match status" value="1"/>
</dbReference>
<keyword evidence="3 8" id="KW-0285">Flavoprotein</keyword>
<name>A0A232F2Y9_9HYME</name>
<dbReference type="GO" id="GO:0004499">
    <property type="term" value="F:N,N-dimethylaniline monooxygenase activity"/>
    <property type="evidence" value="ECO:0007669"/>
    <property type="project" value="InterPro"/>
</dbReference>
<evidence type="ECO:0000256" key="5">
    <source>
        <dbReference type="ARBA" id="ARBA00022857"/>
    </source>
</evidence>
<dbReference type="GO" id="GO:0050661">
    <property type="term" value="F:NADP binding"/>
    <property type="evidence" value="ECO:0007669"/>
    <property type="project" value="InterPro"/>
</dbReference>